<feature type="domain" description="URB1 N-terminal" evidence="2">
    <location>
        <begin position="106"/>
        <end position="448"/>
    </location>
</feature>
<feature type="region of interest" description="Disordered" evidence="1">
    <location>
        <begin position="616"/>
        <end position="636"/>
    </location>
</feature>
<protein>
    <submittedName>
        <fullName evidence="5">Ribosome 60S biogenesis N-terminal-domain-containing protein</fullName>
    </submittedName>
</protein>
<dbReference type="AlphaFoldDB" id="A0AAE0UDU2"/>
<proteinExistence type="predicted"/>
<feature type="domain" description="URB1 central HEAT repeat" evidence="4">
    <location>
        <begin position="655"/>
        <end position="834"/>
    </location>
</feature>
<feature type="domain" description="URB1 C-terminal" evidence="3">
    <location>
        <begin position="925"/>
        <end position="1126"/>
    </location>
</feature>
<feature type="region of interest" description="Disordered" evidence="1">
    <location>
        <begin position="838"/>
        <end position="875"/>
    </location>
</feature>
<reference evidence="5" key="2">
    <citation type="submission" date="2023-07" db="EMBL/GenBank/DDBJ databases">
        <authorList>
            <consortium name="Lawrence Berkeley National Laboratory"/>
            <person name="Haridas S."/>
            <person name="Hensen N."/>
            <person name="Bonometti L."/>
            <person name="Westerberg I."/>
            <person name="Brannstrom I.O."/>
            <person name="Guillou S."/>
            <person name="Cros-Aarteil S."/>
            <person name="Calhoun S."/>
            <person name="Kuo A."/>
            <person name="Mondo S."/>
            <person name="Pangilinan J."/>
            <person name="Riley R."/>
            <person name="LaButti K."/>
            <person name="Andreopoulos B."/>
            <person name="Lipzen A."/>
            <person name="Chen C."/>
            <person name="Yanf M."/>
            <person name="Daum C."/>
            <person name="Ng V."/>
            <person name="Clum A."/>
            <person name="Steindorff A."/>
            <person name="Ohm R."/>
            <person name="Martin F."/>
            <person name="Silar P."/>
            <person name="Natvig D."/>
            <person name="Lalanne C."/>
            <person name="Gautier V."/>
            <person name="Ament-velasquez S.L."/>
            <person name="Kruys A."/>
            <person name="Hutchinson M.I."/>
            <person name="Powell A.J."/>
            <person name="Barry K."/>
            <person name="Miller A.N."/>
            <person name="Grigoriev I.V."/>
            <person name="Debuchy R."/>
            <person name="Gladieux P."/>
            <person name="Thoren M.H."/>
            <person name="Johannesson H."/>
        </authorList>
    </citation>
    <scope>NUCLEOTIDE SEQUENCE</scope>
    <source>
        <strain evidence="5">FGSC 1904</strain>
    </source>
</reference>
<gene>
    <name evidence="5" type="ORF">B0T20DRAFT_177859</name>
</gene>
<evidence type="ECO:0000259" key="3">
    <source>
        <dbReference type="Pfam" id="PF16201"/>
    </source>
</evidence>
<reference evidence="5" key="1">
    <citation type="journal article" date="2023" name="Mol. Phylogenet. Evol.">
        <title>Genome-scale phylogeny and comparative genomics of the fungal order Sordariales.</title>
        <authorList>
            <person name="Hensen N."/>
            <person name="Bonometti L."/>
            <person name="Westerberg I."/>
            <person name="Brannstrom I.O."/>
            <person name="Guillou S."/>
            <person name="Cros-Aarteil S."/>
            <person name="Calhoun S."/>
            <person name="Haridas S."/>
            <person name="Kuo A."/>
            <person name="Mondo S."/>
            <person name="Pangilinan J."/>
            <person name="Riley R."/>
            <person name="LaButti K."/>
            <person name="Andreopoulos B."/>
            <person name="Lipzen A."/>
            <person name="Chen C."/>
            <person name="Yan M."/>
            <person name="Daum C."/>
            <person name="Ng V."/>
            <person name="Clum A."/>
            <person name="Steindorff A."/>
            <person name="Ohm R.A."/>
            <person name="Martin F."/>
            <person name="Silar P."/>
            <person name="Natvig D.O."/>
            <person name="Lalanne C."/>
            <person name="Gautier V."/>
            <person name="Ament-Velasquez S.L."/>
            <person name="Kruys A."/>
            <person name="Hutchinson M.I."/>
            <person name="Powell A.J."/>
            <person name="Barry K."/>
            <person name="Miller A.N."/>
            <person name="Grigoriev I.V."/>
            <person name="Debuchy R."/>
            <person name="Gladieux P."/>
            <person name="Hiltunen Thoren M."/>
            <person name="Johannesson H."/>
        </authorList>
    </citation>
    <scope>NUCLEOTIDE SEQUENCE</scope>
    <source>
        <strain evidence="5">FGSC 1904</strain>
    </source>
</reference>
<dbReference type="InterPro" id="IPR021714">
    <property type="entry name" value="URB1_N"/>
</dbReference>
<feature type="compositionally biased region" description="Basic and acidic residues" evidence="1">
    <location>
        <begin position="616"/>
        <end position="625"/>
    </location>
</feature>
<dbReference type="GO" id="GO:0005730">
    <property type="term" value="C:nucleolus"/>
    <property type="evidence" value="ECO:0007669"/>
    <property type="project" value="TreeGrafter"/>
</dbReference>
<keyword evidence="6" id="KW-1185">Reference proteome</keyword>
<name>A0AAE0UDU2_SORBR</name>
<comment type="caution">
    <text evidence="5">The sequence shown here is derived from an EMBL/GenBank/DDBJ whole genome shotgun (WGS) entry which is preliminary data.</text>
</comment>
<evidence type="ECO:0000313" key="6">
    <source>
        <dbReference type="Proteomes" id="UP001281003"/>
    </source>
</evidence>
<dbReference type="InterPro" id="IPR032436">
    <property type="entry name" value="URB1_C"/>
</dbReference>
<feature type="compositionally biased region" description="Polar residues" evidence="1">
    <location>
        <begin position="857"/>
        <end position="869"/>
    </location>
</feature>
<feature type="region of interest" description="Disordered" evidence="1">
    <location>
        <begin position="1"/>
        <end position="28"/>
    </location>
</feature>
<dbReference type="PANTHER" id="PTHR13500:SF0">
    <property type="entry name" value="NUCLEOLAR PRE-RIBOSOMAL-ASSOCIATED PROTEIN 1"/>
    <property type="match status" value="1"/>
</dbReference>
<dbReference type="InterPro" id="IPR059018">
    <property type="entry name" value="HEAT_URB1"/>
</dbReference>
<dbReference type="Proteomes" id="UP001281003">
    <property type="component" value="Unassembled WGS sequence"/>
</dbReference>
<organism evidence="5 6">
    <name type="scientific">Sordaria brevicollis</name>
    <dbReference type="NCBI Taxonomy" id="83679"/>
    <lineage>
        <taxon>Eukaryota</taxon>
        <taxon>Fungi</taxon>
        <taxon>Dikarya</taxon>
        <taxon>Ascomycota</taxon>
        <taxon>Pezizomycotina</taxon>
        <taxon>Sordariomycetes</taxon>
        <taxon>Sordariomycetidae</taxon>
        <taxon>Sordariales</taxon>
        <taxon>Sordariaceae</taxon>
        <taxon>Sordaria</taxon>
    </lineage>
</organism>
<evidence type="ECO:0000313" key="5">
    <source>
        <dbReference type="EMBL" id="KAK3400135.1"/>
    </source>
</evidence>
<dbReference type="InterPro" id="IPR039844">
    <property type="entry name" value="URB1"/>
</dbReference>
<accession>A0AAE0UDU2</accession>
<evidence type="ECO:0000259" key="4">
    <source>
        <dbReference type="Pfam" id="PF26140"/>
    </source>
</evidence>
<dbReference type="GO" id="GO:0000466">
    <property type="term" value="P:maturation of 5.8S rRNA from tricistronic rRNA transcript (SSU-rRNA, 5.8S rRNA, LSU-rRNA)"/>
    <property type="evidence" value="ECO:0007669"/>
    <property type="project" value="TreeGrafter"/>
</dbReference>
<sequence>MGKRQFRGAENGDGPRKRQRVVHEAPTSEVIHTSRQLRQLLAFDPDLGHSRHGLQSFKILLDSLLARDDETDNAEKRQQHEQRFTIIKEYLQSTKPIEDDESATYLPDIMQTWSHAGQVNNENLLSAVPVVLALLLKLLSQSLELTPIGLGICRTLLQKRQQELISRSLSADKGKAFIISPTLRMLREAVCFDGGAIARPMFRARASMLKSLARNMGIVHIGEEPEDIKKPSPRTNALQFFLSAIKYLHPEAKKELLAQRDVVTALTRDIKQDQPYLVLDLLNGLRDHVLLDSKVPREAKSNLLNSTTLIKISGLYYYRLVSDNLPSIPDAAHDFLMTACTNPSCGVLRQDTGLYPREADPNAAIPSADLEELGLEAIVWMNKFKTEVPVRNFVLSNLLQNLRPWSSLKQSELITSIFKVAPELIADFFIKNKSFTFEPKLSATWIGYAAFLFNTVALPLPEYFCRGSGYAELPPPTSIVMDNILPLPLNQKALSRCLTNKSRMISFFATRILILAVQKLDTAVKMHQDPAHSSKSHNNQTLWTEAARRLVDEFCQRSPGIKEMINAYRSIPEDDLLHREAASQLLRLYYEVIPQVALMAKFDVSPLLETALKRLSTQERQKETDSQEDGSENDPRDFALSLKELENLLAIAGYSPGMRWFAATEQLTLSPFTTLLKVYVEAPSGVSLAPVRQVLHFVAAEQQVVPAKDKGHPGISVLLESFKELQTSSPACVAVLWPFLDKCLTRCTTAPVKYLEMLQDLGAKGAEDEVLTVSPLVAAIIEQLPFAAKAADSKSTLDGLSRFLPRFLGYSAAAGESKPLLEAAYASMSKHFAKGLGKSLSVPKKHPFKQPKGGKSTGTKSQDTNNTTSEGKKIKSGDDIAALNSDQLERVLDLPDSLAADNSALVKWQSKSVDELVDEGYAISLISLLASEHASIRKEALINILKMASKVQQSEYEEKEQIWLLLSELAETAKVAAASQPVSAVAPLPSTIIAFACHAVNVLRDPTHSLYPKVNSFLTRGPFWSVDRVPLADEVLSEEPAAGDSYYAQLNWLLAYLLDGLRTSKDLELFHKKRAKGPLFERLLAVAGNPYMRTPLKIQVIRILYRATKIEEGSTTLVTRFGVVSWLEELLKMKKSLSPMAQSQGGGAGTGTVVTTEDEVAVYKGLLKRIWETCDRERVEGWSKGGVEGVIA</sequence>
<dbReference type="EMBL" id="JAUTDP010000004">
    <property type="protein sequence ID" value="KAK3400135.1"/>
    <property type="molecule type" value="Genomic_DNA"/>
</dbReference>
<dbReference type="Pfam" id="PF26140">
    <property type="entry name" value="HEAT_URB1"/>
    <property type="match status" value="1"/>
</dbReference>
<dbReference type="GO" id="GO:0000463">
    <property type="term" value="P:maturation of LSU-rRNA from tricistronic rRNA transcript (SSU-rRNA, 5.8S rRNA, LSU-rRNA)"/>
    <property type="evidence" value="ECO:0007669"/>
    <property type="project" value="TreeGrafter"/>
</dbReference>
<dbReference type="Pfam" id="PF11707">
    <property type="entry name" value="Npa1"/>
    <property type="match status" value="1"/>
</dbReference>
<dbReference type="Pfam" id="PF16201">
    <property type="entry name" value="NopRA1"/>
    <property type="match status" value="1"/>
</dbReference>
<evidence type="ECO:0000256" key="1">
    <source>
        <dbReference type="SAM" id="MobiDB-lite"/>
    </source>
</evidence>
<dbReference type="PANTHER" id="PTHR13500">
    <property type="entry name" value="NUCLEOLAR PRERIBOSOMAL-ASSOCIATED PROTEIN 1"/>
    <property type="match status" value="1"/>
</dbReference>
<evidence type="ECO:0000259" key="2">
    <source>
        <dbReference type="Pfam" id="PF11707"/>
    </source>
</evidence>